<comment type="caution">
    <text evidence="3">The sequence shown here is derived from an EMBL/GenBank/DDBJ whole genome shotgun (WGS) entry which is preliminary data.</text>
</comment>
<evidence type="ECO:0000256" key="1">
    <source>
        <dbReference type="SAM" id="Phobius"/>
    </source>
</evidence>
<reference evidence="3" key="2">
    <citation type="journal article" date="2021" name="PeerJ">
        <title>Extensive microbial diversity within the chicken gut microbiome revealed by metagenomics and culture.</title>
        <authorList>
            <person name="Gilroy R."/>
            <person name="Ravi A."/>
            <person name="Getino M."/>
            <person name="Pursley I."/>
            <person name="Horton D.L."/>
            <person name="Alikhan N.F."/>
            <person name="Baker D."/>
            <person name="Gharbi K."/>
            <person name="Hall N."/>
            <person name="Watson M."/>
            <person name="Adriaenssens E.M."/>
            <person name="Foster-Nyarko E."/>
            <person name="Jarju S."/>
            <person name="Secka A."/>
            <person name="Antonio M."/>
            <person name="Oren A."/>
            <person name="Chaudhuri R.R."/>
            <person name="La Ragione R."/>
            <person name="Hildebrand F."/>
            <person name="Pallen M.J."/>
        </authorList>
    </citation>
    <scope>NUCLEOTIDE SEQUENCE</scope>
    <source>
        <strain evidence="3">CHK195-15760</strain>
    </source>
</reference>
<dbReference type="Proteomes" id="UP000824093">
    <property type="component" value="Unassembled WGS sequence"/>
</dbReference>
<dbReference type="Pfam" id="PF00990">
    <property type="entry name" value="GGDEF"/>
    <property type="match status" value="1"/>
</dbReference>
<keyword evidence="1" id="KW-0472">Membrane</keyword>
<evidence type="ECO:0000259" key="2">
    <source>
        <dbReference type="PROSITE" id="PS50887"/>
    </source>
</evidence>
<dbReference type="AlphaFoldDB" id="A0A9D1M0X7"/>
<gene>
    <name evidence="3" type="ORF">IAB70_02935</name>
</gene>
<reference evidence="3" key="1">
    <citation type="submission" date="2020-10" db="EMBL/GenBank/DDBJ databases">
        <authorList>
            <person name="Gilroy R."/>
        </authorList>
    </citation>
    <scope>NUCLEOTIDE SEQUENCE</scope>
    <source>
        <strain evidence="3">CHK195-15760</strain>
    </source>
</reference>
<evidence type="ECO:0000313" key="4">
    <source>
        <dbReference type="Proteomes" id="UP000824093"/>
    </source>
</evidence>
<keyword evidence="1" id="KW-0812">Transmembrane</keyword>
<dbReference type="InterPro" id="IPR029787">
    <property type="entry name" value="Nucleotide_cyclase"/>
</dbReference>
<dbReference type="Gene3D" id="3.30.70.270">
    <property type="match status" value="1"/>
</dbReference>
<feature type="transmembrane region" description="Helical" evidence="1">
    <location>
        <begin position="6"/>
        <end position="24"/>
    </location>
</feature>
<dbReference type="InterPro" id="IPR000160">
    <property type="entry name" value="GGDEF_dom"/>
</dbReference>
<dbReference type="InterPro" id="IPR043128">
    <property type="entry name" value="Rev_trsase/Diguanyl_cyclase"/>
</dbReference>
<dbReference type="PROSITE" id="PS50887">
    <property type="entry name" value="GGDEF"/>
    <property type="match status" value="1"/>
</dbReference>
<dbReference type="EMBL" id="DVNH01000021">
    <property type="protein sequence ID" value="HIU51564.1"/>
    <property type="molecule type" value="Genomic_DNA"/>
</dbReference>
<dbReference type="NCBIfam" id="TIGR00254">
    <property type="entry name" value="GGDEF"/>
    <property type="match status" value="1"/>
</dbReference>
<organism evidence="3 4">
    <name type="scientific">Candidatus Merdicola faecigallinarum</name>
    <dbReference type="NCBI Taxonomy" id="2840862"/>
    <lineage>
        <taxon>Bacteria</taxon>
        <taxon>Bacillati</taxon>
        <taxon>Bacillota</taxon>
        <taxon>Clostridia</taxon>
        <taxon>Candidatus Merdicola</taxon>
    </lineage>
</organism>
<evidence type="ECO:0000313" key="3">
    <source>
        <dbReference type="EMBL" id="HIU51564.1"/>
    </source>
</evidence>
<feature type="domain" description="GGDEF" evidence="2">
    <location>
        <begin position="231"/>
        <end position="371"/>
    </location>
</feature>
<name>A0A9D1M0X7_9FIRM</name>
<proteinExistence type="predicted"/>
<dbReference type="SUPFAM" id="SSF55073">
    <property type="entry name" value="Nucleotide cyclase"/>
    <property type="match status" value="1"/>
</dbReference>
<accession>A0A9D1M0X7</accession>
<sequence>MTAVIIVTIVILVFIIIALMMYNINIHKKIAKFSNINEKITGLNILQSFMNTVGEYSSVEKKINKINEIILERYSDIKYSTIVVFDGAEYVIKASNVDEKHWNTLRNLYTEEIFKDSISTATPKYITVDKETEKLPYQKMELGRAKSAMFFPLYIDNVYIGYWLIESGQIHAFDGMDTAIIEVIKENIVTILKTVEYQKTVENIVRTDLYSSLKSAEYLYGEGKQLVDRYTVSTVCMLRITNLEDINEKINRHLGNKVINVVSNIIANNISKEYLFVRYMGPKFVIVFSGVQPEDVANFLEDIKSQIEETEIFLEEEDKKRMKLKKDISVTPRLNFVLTSYYKGTSMDGVTKKLEEYIDQADKKENDINYI</sequence>
<protein>
    <submittedName>
        <fullName evidence="3">GGDEF domain-containing protein</fullName>
    </submittedName>
</protein>
<keyword evidence="1" id="KW-1133">Transmembrane helix</keyword>